<feature type="compositionally biased region" description="Polar residues" evidence="1">
    <location>
        <begin position="609"/>
        <end position="633"/>
    </location>
</feature>
<dbReference type="Gene3D" id="3.40.50.300">
    <property type="entry name" value="P-loop containing nucleotide triphosphate hydrolases"/>
    <property type="match status" value="1"/>
</dbReference>
<dbReference type="InParanoid" id="A0A1Y2GDB1"/>
<gene>
    <name evidence="2" type="ORF">BCR41DRAFT_388794</name>
</gene>
<accession>A0A1Y2GDB1</accession>
<proteinExistence type="predicted"/>
<dbReference type="Proteomes" id="UP000193648">
    <property type="component" value="Unassembled WGS sequence"/>
</dbReference>
<evidence type="ECO:0000313" key="3">
    <source>
        <dbReference type="Proteomes" id="UP000193648"/>
    </source>
</evidence>
<dbReference type="PANTHER" id="PTHR46434:SF1">
    <property type="entry name" value="GENETIC INTERACTOR OF PROHIBITINS 3, MITOCHONDRIAL"/>
    <property type="match status" value="1"/>
</dbReference>
<feature type="compositionally biased region" description="Polar residues" evidence="1">
    <location>
        <begin position="210"/>
        <end position="223"/>
    </location>
</feature>
<dbReference type="GO" id="GO:0005739">
    <property type="term" value="C:mitochondrion"/>
    <property type="evidence" value="ECO:0007669"/>
    <property type="project" value="TreeGrafter"/>
</dbReference>
<organism evidence="2 3">
    <name type="scientific">Lobosporangium transversale</name>
    <dbReference type="NCBI Taxonomy" id="64571"/>
    <lineage>
        <taxon>Eukaryota</taxon>
        <taxon>Fungi</taxon>
        <taxon>Fungi incertae sedis</taxon>
        <taxon>Mucoromycota</taxon>
        <taxon>Mortierellomycotina</taxon>
        <taxon>Mortierellomycetes</taxon>
        <taxon>Mortierellales</taxon>
        <taxon>Mortierellaceae</taxon>
        <taxon>Lobosporangium</taxon>
    </lineage>
</organism>
<protein>
    <recommendedName>
        <fullName evidence="4">G domain-containing protein</fullName>
    </recommendedName>
</protein>
<dbReference type="SUPFAM" id="SSF52540">
    <property type="entry name" value="P-loop containing nucleoside triphosphate hydrolases"/>
    <property type="match status" value="1"/>
</dbReference>
<comment type="caution">
    <text evidence="2">The sequence shown here is derived from an EMBL/GenBank/DDBJ whole genome shotgun (WGS) entry which is preliminary data.</text>
</comment>
<feature type="region of interest" description="Disordered" evidence="1">
    <location>
        <begin position="154"/>
        <end position="186"/>
    </location>
</feature>
<sequence length="821" mass="90495">MIPFLCSTSRASGARTRGGCLVHMKRPLPLMRLIQSHHAFSSSCHLHTTTTTTTTIVTKVPYRTSSSRSTRFQTTPLCSSISPSVPKLYNSRLLLSKPSNPSCFLSSSALDITNESVEHHHHSTKDLIGKPCPGCGSPFQTDRPQEAGYLTGVASEQTRSTNKAPPKSTAPSKADKPDIDPNATSMSHAQFEQYLKVLDPKILEEMGIVTSTPEKSSAGTNTNPDEESSLLDMKPAVARTGAPSRIVCHRCHSLSHHSSPLADSSVLPSIYFPSPPAPVPKYLETLAQSKTATVVLVVDLIDFPLSLPQPIIQELLKVKHRKKSGRTSPADTKKEYPVTPIIIVGNKFDVMPLGTQKHQVIRVLQDYLEKHDLAENIRAIHLVSAKNPSGDEIRLLLKSIGTAWHKSGKGNVVMVGAENVGKSQLLNAFLKESGRWRPNEQQVHQQKYGDEQQERQRKLRILLGEEEDFDNAEDKEWAAMTGMNTINSDIDKYETLYKGRGQERLVKYQTTVSNVPGTTMERIKVPLRVLSRFMGATFKEVQTKWLMDTPGIRASRGQLTSWLTLDELKVTLPKKMLKPMSFMLEEGKSFFLGGLVRIDCISIGNPAGESNTYATQNVNDPPSGSEDMSSVQGDTAPRQRGSNPMPKITVFTTLPLHKTSIASADKFLQKTSQGELTALQPPFGSVERLLAFPGLKPISEKDIVIINQNSTQIDPERMTAREVENATRQLWGQRGICDIVFSGIGWVMISGKFQGKDQAVKLKIWTPNGQGAMIRDMCLLPDLAANPVDKSAGGIRQKQKVFMPLPKKDSSEPIISADENE</sequence>
<reference evidence="2 3" key="1">
    <citation type="submission" date="2016-07" db="EMBL/GenBank/DDBJ databases">
        <title>Pervasive Adenine N6-methylation of Active Genes in Fungi.</title>
        <authorList>
            <consortium name="DOE Joint Genome Institute"/>
            <person name="Mondo S.J."/>
            <person name="Dannebaum R.O."/>
            <person name="Kuo R.C."/>
            <person name="Labutti K."/>
            <person name="Haridas S."/>
            <person name="Kuo A."/>
            <person name="Salamov A."/>
            <person name="Ahrendt S.R."/>
            <person name="Lipzen A."/>
            <person name="Sullivan W."/>
            <person name="Andreopoulos W.B."/>
            <person name="Clum A."/>
            <person name="Lindquist E."/>
            <person name="Daum C."/>
            <person name="Ramamoorthy G.K."/>
            <person name="Gryganskyi A."/>
            <person name="Culley D."/>
            <person name="Magnuson J.K."/>
            <person name="James T.Y."/>
            <person name="O'Malley M.A."/>
            <person name="Stajich J.E."/>
            <person name="Spatafora J.W."/>
            <person name="Visel A."/>
            <person name="Grigoriev I.V."/>
        </authorList>
    </citation>
    <scope>NUCLEOTIDE SEQUENCE [LARGE SCALE GENOMIC DNA]</scope>
    <source>
        <strain evidence="2 3">NRRL 3116</strain>
    </source>
</reference>
<keyword evidence="3" id="KW-1185">Reference proteome</keyword>
<dbReference type="STRING" id="64571.A0A1Y2GDB1"/>
<dbReference type="OrthoDB" id="1696305at2759"/>
<feature type="compositionally biased region" description="Polar residues" evidence="1">
    <location>
        <begin position="154"/>
        <end position="163"/>
    </location>
</feature>
<feature type="region of interest" description="Disordered" evidence="1">
    <location>
        <begin position="210"/>
        <end position="229"/>
    </location>
</feature>
<dbReference type="PANTHER" id="PTHR46434">
    <property type="entry name" value="GENETIC INTERACTOR OF PROHIBITINS 3, MITOCHONDRIAL"/>
    <property type="match status" value="1"/>
</dbReference>
<evidence type="ECO:0000256" key="1">
    <source>
        <dbReference type="SAM" id="MobiDB-lite"/>
    </source>
</evidence>
<dbReference type="EMBL" id="MCFF01000040">
    <property type="protein sequence ID" value="ORZ07720.1"/>
    <property type="molecule type" value="Genomic_DNA"/>
</dbReference>
<dbReference type="InterPro" id="IPR027417">
    <property type="entry name" value="P-loop_NTPase"/>
</dbReference>
<feature type="region of interest" description="Disordered" evidence="1">
    <location>
        <begin position="609"/>
        <end position="646"/>
    </location>
</feature>
<dbReference type="GeneID" id="33569883"/>
<evidence type="ECO:0000313" key="2">
    <source>
        <dbReference type="EMBL" id="ORZ07720.1"/>
    </source>
</evidence>
<dbReference type="RefSeq" id="XP_021878086.1">
    <property type="nucleotide sequence ID" value="XM_022028040.1"/>
</dbReference>
<evidence type="ECO:0008006" key="4">
    <source>
        <dbReference type="Google" id="ProtNLM"/>
    </source>
</evidence>
<dbReference type="InterPro" id="IPR050896">
    <property type="entry name" value="Mito_lipid_metab_GTPase"/>
</dbReference>
<dbReference type="AlphaFoldDB" id="A0A1Y2GDB1"/>
<name>A0A1Y2GDB1_9FUNG</name>